<accession>A0A164MD24</accession>
<sequence>MSSFLFFFPFCFFLRRNKTKNARWFRHDPAAVSQVPELKPEISVFFFHPIVLLPKNPSFLKNNAEGERNKGTN</sequence>
<name>A0A164MD24_9CRUS</name>
<reference evidence="1 2" key="1">
    <citation type="submission" date="2016-03" db="EMBL/GenBank/DDBJ databases">
        <title>EvidentialGene: Evidence-directed Construction of Genes on Genomes.</title>
        <authorList>
            <person name="Gilbert D.G."/>
            <person name="Choi J.-H."/>
            <person name="Mockaitis K."/>
            <person name="Colbourne J."/>
            <person name="Pfrender M."/>
        </authorList>
    </citation>
    <scope>NUCLEOTIDE SEQUENCE [LARGE SCALE GENOMIC DNA]</scope>
    <source>
        <strain evidence="1 2">Xinb3</strain>
        <tissue evidence="1">Complete organism</tissue>
    </source>
</reference>
<comment type="caution">
    <text evidence="1">The sequence shown here is derived from an EMBL/GenBank/DDBJ whole genome shotgun (WGS) entry which is preliminary data.</text>
</comment>
<keyword evidence="2" id="KW-1185">Reference proteome</keyword>
<evidence type="ECO:0000313" key="2">
    <source>
        <dbReference type="Proteomes" id="UP000076858"/>
    </source>
</evidence>
<organism evidence="1 2">
    <name type="scientific">Daphnia magna</name>
    <dbReference type="NCBI Taxonomy" id="35525"/>
    <lineage>
        <taxon>Eukaryota</taxon>
        <taxon>Metazoa</taxon>
        <taxon>Ecdysozoa</taxon>
        <taxon>Arthropoda</taxon>
        <taxon>Crustacea</taxon>
        <taxon>Branchiopoda</taxon>
        <taxon>Diplostraca</taxon>
        <taxon>Cladocera</taxon>
        <taxon>Anomopoda</taxon>
        <taxon>Daphniidae</taxon>
        <taxon>Daphnia</taxon>
    </lineage>
</organism>
<protein>
    <submittedName>
        <fullName evidence="1">Uncharacterized protein</fullName>
    </submittedName>
</protein>
<proteinExistence type="predicted"/>
<gene>
    <name evidence="1" type="ORF">APZ42_031897</name>
</gene>
<evidence type="ECO:0000313" key="1">
    <source>
        <dbReference type="EMBL" id="KZS04947.1"/>
    </source>
</evidence>
<dbReference type="EMBL" id="LRGB01003024">
    <property type="protein sequence ID" value="KZS04947.1"/>
    <property type="molecule type" value="Genomic_DNA"/>
</dbReference>
<dbReference type="Proteomes" id="UP000076858">
    <property type="component" value="Unassembled WGS sequence"/>
</dbReference>
<dbReference type="AlphaFoldDB" id="A0A164MD24"/>